<proteinExistence type="predicted"/>
<comment type="caution">
    <text evidence="1">The sequence shown here is derived from an EMBL/GenBank/DDBJ whole genome shotgun (WGS) entry which is preliminary data.</text>
</comment>
<name>A0A8J6P848_9BACT</name>
<protein>
    <submittedName>
        <fullName evidence="1">AAA family ATPase</fullName>
    </submittedName>
</protein>
<sequence>QASQPPSLRFWIREKGAAKTDFLYPFKDMIIPIEVKSGKTGKLKSLNLFMENSHHPFAIRVYSGKIGIDQIQLPSGKKYYLYSIPHYLLSRLDDVIERFVMMRE</sequence>
<dbReference type="Proteomes" id="UP000605201">
    <property type="component" value="Unassembled WGS sequence"/>
</dbReference>
<feature type="non-terminal residue" evidence="1">
    <location>
        <position position="1"/>
    </location>
</feature>
<gene>
    <name evidence="1" type="ORF">H8D96_17135</name>
</gene>
<accession>A0A8J6P848</accession>
<evidence type="ECO:0000313" key="2">
    <source>
        <dbReference type="Proteomes" id="UP000605201"/>
    </source>
</evidence>
<organism evidence="1 2">
    <name type="scientific">Candidatus Desulfatibia vada</name>
    <dbReference type="NCBI Taxonomy" id="2841696"/>
    <lineage>
        <taxon>Bacteria</taxon>
        <taxon>Pseudomonadati</taxon>
        <taxon>Thermodesulfobacteriota</taxon>
        <taxon>Desulfobacteria</taxon>
        <taxon>Desulfobacterales</taxon>
        <taxon>Desulfobacterales incertae sedis</taxon>
        <taxon>Candidatus Desulfatibia</taxon>
    </lineage>
</organism>
<dbReference type="AlphaFoldDB" id="A0A8J6P848"/>
<dbReference type="EMBL" id="JACNIG010000314">
    <property type="protein sequence ID" value="MBC8433635.1"/>
    <property type="molecule type" value="Genomic_DNA"/>
</dbReference>
<reference evidence="1 2" key="1">
    <citation type="submission" date="2020-08" db="EMBL/GenBank/DDBJ databases">
        <title>Bridging the membrane lipid divide: bacteria of the FCB group superphylum have the potential to synthesize archaeal ether lipids.</title>
        <authorList>
            <person name="Villanueva L."/>
            <person name="Von Meijenfeldt F.A.B."/>
            <person name="Westbye A.B."/>
            <person name="Yadav S."/>
            <person name="Hopmans E.C."/>
            <person name="Dutilh B.E."/>
            <person name="Sinninghe Damste J.S."/>
        </authorList>
    </citation>
    <scope>NUCLEOTIDE SEQUENCE [LARGE SCALE GENOMIC DNA]</scope>
    <source>
        <strain evidence="1">NIOZ-UU17</strain>
    </source>
</reference>
<evidence type="ECO:0000313" key="1">
    <source>
        <dbReference type="EMBL" id="MBC8433635.1"/>
    </source>
</evidence>